<evidence type="ECO:0000313" key="2">
    <source>
        <dbReference type="Proteomes" id="UP001529369"/>
    </source>
</evidence>
<accession>A0ABT8A8Z2</accession>
<evidence type="ECO:0008006" key="3">
    <source>
        <dbReference type="Google" id="ProtNLM"/>
    </source>
</evidence>
<protein>
    <recommendedName>
        <fullName evidence="3">Lipoprotein</fullName>
    </recommendedName>
</protein>
<reference evidence="2" key="1">
    <citation type="journal article" date="2019" name="Int. J. Syst. Evol. Microbiol.">
        <title>The Global Catalogue of Microorganisms (GCM) 10K type strain sequencing project: providing services to taxonomists for standard genome sequencing and annotation.</title>
        <authorList>
            <consortium name="The Broad Institute Genomics Platform"/>
            <consortium name="The Broad Institute Genome Sequencing Center for Infectious Disease"/>
            <person name="Wu L."/>
            <person name="Ma J."/>
        </authorList>
    </citation>
    <scope>NUCLEOTIDE SEQUENCE [LARGE SCALE GENOMIC DNA]</scope>
    <source>
        <strain evidence="2">CECT 7131</strain>
    </source>
</reference>
<comment type="caution">
    <text evidence="1">The sequence shown here is derived from an EMBL/GenBank/DDBJ whole genome shotgun (WGS) entry which is preliminary data.</text>
</comment>
<proteinExistence type="predicted"/>
<keyword evidence="2" id="KW-1185">Reference proteome</keyword>
<dbReference type="Proteomes" id="UP001529369">
    <property type="component" value="Unassembled WGS sequence"/>
</dbReference>
<dbReference type="RefSeq" id="WP_290318182.1">
    <property type="nucleotide sequence ID" value="NZ_JAUFPN010000170.1"/>
</dbReference>
<name>A0ABT8A8Z2_9PROT</name>
<dbReference type="EMBL" id="JAUFPN010000170">
    <property type="protein sequence ID" value="MDN3566274.1"/>
    <property type="molecule type" value="Genomic_DNA"/>
</dbReference>
<evidence type="ECO:0000313" key="1">
    <source>
        <dbReference type="EMBL" id="MDN3566274.1"/>
    </source>
</evidence>
<sequence>MTPCETWLRLTALGALLAGCAGQPRTALPDPAILAAHEAEHGPPWGPEEPPWVAPPVTFYDPYPWYAGGPVIGLGVRRGGWWGGHRGGYRSGFIGRGGFHGGRGFGHGGGRGGGRGRR</sequence>
<gene>
    <name evidence="1" type="ORF">QWZ14_18035</name>
</gene>
<organism evidence="1 2">
    <name type="scientific">Paeniroseomonas aquatica</name>
    <dbReference type="NCBI Taxonomy" id="373043"/>
    <lineage>
        <taxon>Bacteria</taxon>
        <taxon>Pseudomonadati</taxon>
        <taxon>Pseudomonadota</taxon>
        <taxon>Alphaproteobacteria</taxon>
        <taxon>Acetobacterales</taxon>
        <taxon>Acetobacteraceae</taxon>
        <taxon>Paeniroseomonas</taxon>
    </lineage>
</organism>